<accession>A0A7J6V0A0</accession>
<dbReference type="AlphaFoldDB" id="A0A7J6V0A0"/>
<protein>
    <recommendedName>
        <fullName evidence="1">DUF4283 domain-containing protein</fullName>
    </recommendedName>
</protein>
<reference evidence="2 3" key="1">
    <citation type="submission" date="2020-06" db="EMBL/GenBank/DDBJ databases">
        <title>Transcriptomic and genomic resources for Thalictrum thalictroides and T. hernandezii: Facilitating candidate gene discovery in an emerging model plant lineage.</title>
        <authorList>
            <person name="Arias T."/>
            <person name="Riano-Pachon D.M."/>
            <person name="Di Stilio V.S."/>
        </authorList>
    </citation>
    <scope>NUCLEOTIDE SEQUENCE [LARGE SCALE GENOMIC DNA]</scope>
    <source>
        <strain evidence="3">cv. WT478/WT964</strain>
        <tissue evidence="2">Leaves</tissue>
    </source>
</reference>
<evidence type="ECO:0000313" key="3">
    <source>
        <dbReference type="Proteomes" id="UP000554482"/>
    </source>
</evidence>
<proteinExistence type="predicted"/>
<comment type="caution">
    <text evidence="2">The sequence shown here is derived from an EMBL/GenBank/DDBJ whole genome shotgun (WGS) entry which is preliminary data.</text>
</comment>
<feature type="domain" description="DUF4283" evidence="1">
    <location>
        <begin position="36"/>
        <end position="116"/>
    </location>
</feature>
<keyword evidence="3" id="KW-1185">Reference proteome</keyword>
<evidence type="ECO:0000313" key="2">
    <source>
        <dbReference type="EMBL" id="KAF5178356.1"/>
    </source>
</evidence>
<gene>
    <name evidence="2" type="ORF">FRX31_032056</name>
</gene>
<organism evidence="2 3">
    <name type="scientific">Thalictrum thalictroides</name>
    <name type="common">Rue-anemone</name>
    <name type="synonym">Anemone thalictroides</name>
    <dbReference type="NCBI Taxonomy" id="46969"/>
    <lineage>
        <taxon>Eukaryota</taxon>
        <taxon>Viridiplantae</taxon>
        <taxon>Streptophyta</taxon>
        <taxon>Embryophyta</taxon>
        <taxon>Tracheophyta</taxon>
        <taxon>Spermatophyta</taxon>
        <taxon>Magnoliopsida</taxon>
        <taxon>Ranunculales</taxon>
        <taxon>Ranunculaceae</taxon>
        <taxon>Thalictroideae</taxon>
        <taxon>Thalictrum</taxon>
    </lineage>
</organism>
<evidence type="ECO:0000259" key="1">
    <source>
        <dbReference type="Pfam" id="PF14111"/>
    </source>
</evidence>
<dbReference type="InterPro" id="IPR025558">
    <property type="entry name" value="DUF4283"/>
</dbReference>
<dbReference type="InterPro" id="IPR040256">
    <property type="entry name" value="At4g02000-like"/>
</dbReference>
<dbReference type="EMBL" id="JABWDY010040152">
    <property type="protein sequence ID" value="KAF5178356.1"/>
    <property type="molecule type" value="Genomic_DNA"/>
</dbReference>
<name>A0A7J6V0A0_THATH</name>
<dbReference type="Proteomes" id="UP000554482">
    <property type="component" value="Unassembled WGS sequence"/>
</dbReference>
<dbReference type="Pfam" id="PF14111">
    <property type="entry name" value="DUF4283"/>
    <property type="match status" value="1"/>
</dbReference>
<dbReference type="PANTHER" id="PTHR31286:SF180">
    <property type="entry name" value="OS10G0362600 PROTEIN"/>
    <property type="match status" value="1"/>
</dbReference>
<dbReference type="OrthoDB" id="1750790at2759"/>
<dbReference type="PANTHER" id="PTHR31286">
    <property type="entry name" value="GLYCINE-RICH CELL WALL STRUCTURAL PROTEIN 1.8-LIKE"/>
    <property type="match status" value="1"/>
</dbReference>
<sequence>MEPDHIHSLSSSLQNSLSLPPTIMNIPDDILEANHALWEHTIIITLVNGDGLNPNHVMKCVRQAWRLQQRLDIIPYARNRFVCRFERLTDMERIIADQPWIIIGRLLLIQSFSADMEVHLVTFNTIPLWLGFRGLQLEHLNSAVVSLIASAARNVLNVLPQGVIPRTAEGYRARVEVLVSNPLIQAITVNTHHHAIVNNVSGLVILL</sequence>